<name>A0ABS4DAQ9_9CHLR</name>
<protein>
    <submittedName>
        <fullName evidence="2">ATP-binding protein</fullName>
    </submittedName>
</protein>
<comment type="caution">
    <text evidence="2">The sequence shown here is derived from an EMBL/GenBank/DDBJ whole genome shotgun (WGS) entry which is preliminary data.</text>
</comment>
<dbReference type="EMBL" id="SIJK02000020">
    <property type="protein sequence ID" value="MBP1466532.1"/>
    <property type="molecule type" value="Genomic_DNA"/>
</dbReference>
<dbReference type="Proteomes" id="UP001193081">
    <property type="component" value="Unassembled WGS sequence"/>
</dbReference>
<proteinExistence type="predicted"/>
<dbReference type="Gene3D" id="1.25.40.10">
    <property type="entry name" value="Tetratricopeptide repeat domain"/>
    <property type="match status" value="1"/>
</dbReference>
<accession>A0ABS4DAQ9</accession>
<evidence type="ECO:0000313" key="2">
    <source>
        <dbReference type="EMBL" id="MBP1466532.1"/>
    </source>
</evidence>
<evidence type="ECO:0000313" key="3">
    <source>
        <dbReference type="Proteomes" id="UP001193081"/>
    </source>
</evidence>
<keyword evidence="2" id="KW-0547">Nucleotide-binding</keyword>
<dbReference type="GO" id="GO:0005524">
    <property type="term" value="F:ATP binding"/>
    <property type="evidence" value="ECO:0007669"/>
    <property type="project" value="UniProtKB-KW"/>
</dbReference>
<feature type="region of interest" description="Disordered" evidence="1">
    <location>
        <begin position="404"/>
        <end position="428"/>
    </location>
</feature>
<organism evidence="2 3">
    <name type="scientific">Candidatus Chloroploca mongolica</name>
    <dbReference type="NCBI Taxonomy" id="2528176"/>
    <lineage>
        <taxon>Bacteria</taxon>
        <taxon>Bacillati</taxon>
        <taxon>Chloroflexota</taxon>
        <taxon>Chloroflexia</taxon>
        <taxon>Chloroflexales</taxon>
        <taxon>Chloroflexineae</taxon>
        <taxon>Oscillochloridaceae</taxon>
        <taxon>Candidatus Chloroploca</taxon>
    </lineage>
</organism>
<dbReference type="RefSeq" id="WP_135478527.1">
    <property type="nucleotide sequence ID" value="NZ_SIJK02000020.1"/>
</dbReference>
<sequence>MAPVAPALVAIEGLPMLAAPLQHELHRHKEALKTTLAHTHERGRLRTRLEQYLDGSPGGLILVEGPPGSGVSTLLAQLAVRRPLPLWQADVAGAHSLQLLYAQLVACYRPTLPLVDPSVTTDPAAFERLVADIVRCNPHHPVVLALDELSPPGQPRYPGPLPLLVDLPPGVTILLGCSPGTVTPWRPVARLCLPGDDPDSTLVQAQTLRATGCPSSWIGPLLLAAQGNFLYLRLAVAMLQAKQLALQALPQGLEALLRHWWARLAPAERQLALLLAAADAPVPPGLAALVIKHNPIPLLARWQQGKLLTLSCEARAGFDVDGSPLPPVRAVRFVHRAIPTLIAQIAPTEVARMHQSLAEFAVQRNVTVPRHNQSGHQPVRHDEPTGPYLRQAYARHAALALSTIPPGQRPVPTVSPRPASFTPPAASQHEFRLEPDQAWVRTHERNGTLWYAYDEMRWCLRMLVETSTHQTDALVSPGDLIRTALRTGTLASRVRTLDPAMAAEAFVQAIEHSGREVALKQVMEHVERLPDGIQKAVILRRLGEICYTNRMRPTAMRLLSRALDLEANPFSRAWHESRETLHMALAQAALRRGDVEATLAITERIEHLERRAMVETEVVRHLVTLGAWEEARHLACGMMHETMGAWARAEVGVALVRAGYPDGQRLIDTSTLATVVAWAEIELACSEAQHDEATARQRIARLATQSQRDRGLAALARTLAALGNDGAALSAAESIVGVETRIAALIELRLTLNGLVAMLALEQATRAIDAVNEAERAPLLVALAAALAILGRTERAIALADTLPPGEERHRAMAKVAVAMAQTGAYEAAYRLMEKVEDTDEQAWVYTEWARHLGLAGHWDEAMALCQRIPGPAQQAHAIANLSIEQARNDNPRLAVQKALTITWAAERTRALILMAPHLIAAGADHEALALANDPAVLAPGEDRARYLAAIGTAEAEQGHTIAAATVIASIRRPAERARASAALIYALADEHPRLARSILASILRTSAYGREAILRTLEVVAPALARLGGAELLIATAAAADECDQW</sequence>
<keyword evidence="3" id="KW-1185">Reference proteome</keyword>
<reference evidence="2 3" key="1">
    <citation type="submission" date="2021-03" db="EMBL/GenBank/DDBJ databases">
        <authorList>
            <person name="Grouzdev D.S."/>
        </authorList>
    </citation>
    <scope>NUCLEOTIDE SEQUENCE [LARGE SCALE GENOMIC DNA]</scope>
    <source>
        <strain evidence="2 3">M50-1</strain>
    </source>
</reference>
<dbReference type="InterPro" id="IPR011990">
    <property type="entry name" value="TPR-like_helical_dom_sf"/>
</dbReference>
<dbReference type="SUPFAM" id="SSF52540">
    <property type="entry name" value="P-loop containing nucleoside triphosphate hydrolases"/>
    <property type="match status" value="1"/>
</dbReference>
<gene>
    <name evidence="2" type="ORF">EYB53_012525</name>
</gene>
<dbReference type="InterPro" id="IPR027417">
    <property type="entry name" value="P-loop_NTPase"/>
</dbReference>
<keyword evidence="2" id="KW-0067">ATP-binding</keyword>
<evidence type="ECO:0000256" key="1">
    <source>
        <dbReference type="SAM" id="MobiDB-lite"/>
    </source>
</evidence>